<name>A0A4Y7JDV4_PAPSO</name>
<evidence type="ECO:0000313" key="2">
    <source>
        <dbReference type="Proteomes" id="UP000316621"/>
    </source>
</evidence>
<evidence type="ECO:0000313" key="1">
    <source>
        <dbReference type="EMBL" id="RZC59283.1"/>
    </source>
</evidence>
<dbReference type="Gramene" id="RZC59283">
    <property type="protein sequence ID" value="RZC59283"/>
    <property type="gene ID" value="C5167_006586"/>
</dbReference>
<sequence>MKTAINIKRKHVPGNNPITAHISPKETPSINCEFSFSSLLRATKKMEGLLLQACEDTTMEEHEPCNNEIIEHEDAIEDYCYKDYGTHSLGYASDEENREMDDQCCDKEEENTESEERFFCKITEFGNEGEPKVGMIFKTTQKSYDFIIAVQEI</sequence>
<dbReference type="OrthoDB" id="10385315at2759"/>
<protein>
    <submittedName>
        <fullName evidence="1">Uncharacterized protein</fullName>
    </submittedName>
</protein>
<dbReference type="EMBL" id="CM010718">
    <property type="protein sequence ID" value="RZC59283.1"/>
    <property type="molecule type" value="Genomic_DNA"/>
</dbReference>
<gene>
    <name evidence="1" type="ORF">C5167_006586</name>
</gene>
<dbReference type="AlphaFoldDB" id="A0A4Y7JDV4"/>
<reference evidence="1 2" key="1">
    <citation type="journal article" date="2018" name="Science">
        <title>The opium poppy genome and morphinan production.</title>
        <authorList>
            <person name="Guo L."/>
            <person name="Winzer T."/>
            <person name="Yang X."/>
            <person name="Li Y."/>
            <person name="Ning Z."/>
            <person name="He Z."/>
            <person name="Teodor R."/>
            <person name="Lu Y."/>
            <person name="Bowser T.A."/>
            <person name="Graham I.A."/>
            <person name="Ye K."/>
        </authorList>
    </citation>
    <scope>NUCLEOTIDE SEQUENCE [LARGE SCALE GENOMIC DNA]</scope>
    <source>
        <strain evidence="2">cv. HN1</strain>
        <tissue evidence="1">Leaves</tissue>
    </source>
</reference>
<keyword evidence="2" id="KW-1185">Reference proteome</keyword>
<accession>A0A4Y7JDV4</accession>
<dbReference type="Proteomes" id="UP000316621">
    <property type="component" value="Chromosome 4"/>
</dbReference>
<proteinExistence type="predicted"/>
<organism evidence="1 2">
    <name type="scientific">Papaver somniferum</name>
    <name type="common">Opium poppy</name>
    <dbReference type="NCBI Taxonomy" id="3469"/>
    <lineage>
        <taxon>Eukaryota</taxon>
        <taxon>Viridiplantae</taxon>
        <taxon>Streptophyta</taxon>
        <taxon>Embryophyta</taxon>
        <taxon>Tracheophyta</taxon>
        <taxon>Spermatophyta</taxon>
        <taxon>Magnoliopsida</taxon>
        <taxon>Ranunculales</taxon>
        <taxon>Papaveraceae</taxon>
        <taxon>Papaveroideae</taxon>
        <taxon>Papaver</taxon>
    </lineage>
</organism>